<organism evidence="8 9">
    <name type="scientific">Paraburkholderia ginsengiterrae</name>
    <dbReference type="NCBI Taxonomy" id="1462993"/>
    <lineage>
        <taxon>Bacteria</taxon>
        <taxon>Pseudomonadati</taxon>
        <taxon>Pseudomonadota</taxon>
        <taxon>Betaproteobacteria</taxon>
        <taxon>Burkholderiales</taxon>
        <taxon>Burkholderiaceae</taxon>
        <taxon>Paraburkholderia</taxon>
    </lineage>
</organism>
<dbReference type="Gene3D" id="1.10.287.470">
    <property type="entry name" value="Helix hairpin bin"/>
    <property type="match status" value="1"/>
</dbReference>
<dbReference type="Gene3D" id="2.40.50.100">
    <property type="match status" value="1"/>
</dbReference>
<accession>A0A1A9NG83</accession>
<dbReference type="Pfam" id="PF25944">
    <property type="entry name" value="Beta-barrel_RND"/>
    <property type="match status" value="1"/>
</dbReference>
<dbReference type="GO" id="GO:0046677">
    <property type="term" value="P:response to antibiotic"/>
    <property type="evidence" value="ECO:0007669"/>
    <property type="project" value="TreeGrafter"/>
</dbReference>
<dbReference type="InterPro" id="IPR006143">
    <property type="entry name" value="RND_pump_MFP"/>
</dbReference>
<dbReference type="InterPro" id="IPR058625">
    <property type="entry name" value="MdtA-like_BSH"/>
</dbReference>
<dbReference type="Pfam" id="PF25917">
    <property type="entry name" value="BSH_RND"/>
    <property type="match status" value="1"/>
</dbReference>
<dbReference type="InterPro" id="IPR058626">
    <property type="entry name" value="MdtA-like_b-barrel"/>
</dbReference>
<comment type="similarity">
    <text evidence="2">Belongs to the membrane fusion protein (MFP) (TC 8.A.1) family.</text>
</comment>
<dbReference type="InterPro" id="IPR058627">
    <property type="entry name" value="MdtA-like_C"/>
</dbReference>
<evidence type="ECO:0000259" key="7">
    <source>
        <dbReference type="Pfam" id="PF25967"/>
    </source>
</evidence>
<dbReference type="Pfam" id="PF25876">
    <property type="entry name" value="HH_MFP_RND"/>
    <property type="match status" value="1"/>
</dbReference>
<sequence length="397" mass="42333">MLLAGCKKASGPPALGAPEVTVMTVVAHDTPVDLEFTAQTQSSREVEIRARVDGFLDRRTYAEGDEVKTGQTMFLMDPKPFQAALQTARGQLAAEQARLTVAQQNLGRVKPLAAQQALSQKDLDDAIGNEKQAQAAVISAQGQVQTAELNLGYTTIKSPLNGLASYARQQDGSYLIANSSGLLTYVYQLDPIWVNFSISENEMLHFQDQISAGKLLFPPHSEFVVVVELADGTQFPQHGTISFANPAFNTDTGTFLVRAVLANPKGTLRPGQFVRARVEGAMRPNAVLVPQRAVLQGAKSHFVWVVDDQSKAHQRVVEVGDWNGDNWFITDGLKAGERIVVDGAIRVVPDVPLKIAGTVASTQTGGTTIVEKGGASAPQLSEGAHPMPPGAASGASQ</sequence>
<gene>
    <name evidence="8" type="ORF">A6V37_15900</name>
</gene>
<evidence type="ECO:0000259" key="6">
    <source>
        <dbReference type="Pfam" id="PF25944"/>
    </source>
</evidence>
<dbReference type="Pfam" id="PF25967">
    <property type="entry name" value="RND-MFP_C"/>
    <property type="match status" value="1"/>
</dbReference>
<feature type="domain" description="Multidrug resistance protein MdtA-like alpha-helical hairpin" evidence="4">
    <location>
        <begin position="85"/>
        <end position="154"/>
    </location>
</feature>
<proteinExistence type="inferred from homology"/>
<dbReference type="AlphaFoldDB" id="A0A1A9NG83"/>
<dbReference type="GO" id="GO:0022857">
    <property type="term" value="F:transmembrane transporter activity"/>
    <property type="evidence" value="ECO:0007669"/>
    <property type="project" value="InterPro"/>
</dbReference>
<dbReference type="EMBL" id="LXKA01000055">
    <property type="protein sequence ID" value="OAJ65165.1"/>
    <property type="molecule type" value="Genomic_DNA"/>
</dbReference>
<dbReference type="STRING" id="1462993.A6V36_17465"/>
<dbReference type="PANTHER" id="PTHR30158">
    <property type="entry name" value="ACRA/E-RELATED COMPONENT OF DRUG EFFLUX TRANSPORTER"/>
    <property type="match status" value="1"/>
</dbReference>
<feature type="region of interest" description="Disordered" evidence="3">
    <location>
        <begin position="366"/>
        <end position="397"/>
    </location>
</feature>
<comment type="caution">
    <text evidence="8">The sequence shown here is derived from an EMBL/GenBank/DDBJ whole genome shotgun (WGS) entry which is preliminary data.</text>
</comment>
<evidence type="ECO:0000313" key="8">
    <source>
        <dbReference type="EMBL" id="OAJ65165.1"/>
    </source>
</evidence>
<reference evidence="8 9" key="1">
    <citation type="submission" date="2016-04" db="EMBL/GenBank/DDBJ databases">
        <title>Reclassification of Paraburkholderia panaciterrae (Farh et al. 2015) Dobritsa &amp; Samadpour 2016 as a later homotypic synonym of Paraburkholderia ginsengiterrae (Farh et al. 2015) Dobritsa &amp; Samadpour 2016.</title>
        <authorList>
            <person name="Dobritsa A.P."/>
            <person name="Kutumbaka K."/>
            <person name="Samadpour M."/>
        </authorList>
    </citation>
    <scope>NUCLEOTIDE SEQUENCE [LARGE SCALE GENOMIC DNA]</scope>
    <source>
        <strain evidence="8 9">DCY85</strain>
    </source>
</reference>
<evidence type="ECO:0000259" key="4">
    <source>
        <dbReference type="Pfam" id="PF25876"/>
    </source>
</evidence>
<feature type="domain" description="Multidrug resistance protein MdtA-like C-terminal permuted SH3" evidence="7">
    <location>
        <begin position="285"/>
        <end position="344"/>
    </location>
</feature>
<dbReference type="Proteomes" id="UP000078116">
    <property type="component" value="Unassembled WGS sequence"/>
</dbReference>
<evidence type="ECO:0000256" key="2">
    <source>
        <dbReference type="ARBA" id="ARBA00009477"/>
    </source>
</evidence>
<dbReference type="NCBIfam" id="TIGR01730">
    <property type="entry name" value="RND_mfp"/>
    <property type="match status" value="1"/>
</dbReference>
<dbReference type="InterPro" id="IPR058624">
    <property type="entry name" value="MdtA-like_HH"/>
</dbReference>
<evidence type="ECO:0000313" key="9">
    <source>
        <dbReference type="Proteomes" id="UP000078116"/>
    </source>
</evidence>
<comment type="subcellular location">
    <subcellularLocation>
        <location evidence="1">Cell envelope</location>
    </subcellularLocation>
</comment>
<feature type="domain" description="Multidrug resistance protein MdtA-like beta-barrel" evidence="6">
    <location>
        <begin position="191"/>
        <end position="279"/>
    </location>
</feature>
<dbReference type="Gene3D" id="2.40.420.20">
    <property type="match status" value="1"/>
</dbReference>
<dbReference type="GO" id="GO:0005886">
    <property type="term" value="C:plasma membrane"/>
    <property type="evidence" value="ECO:0007669"/>
    <property type="project" value="UniProtKB-SubCell"/>
</dbReference>
<dbReference type="SUPFAM" id="SSF111369">
    <property type="entry name" value="HlyD-like secretion proteins"/>
    <property type="match status" value="1"/>
</dbReference>
<evidence type="ECO:0000256" key="3">
    <source>
        <dbReference type="SAM" id="MobiDB-lite"/>
    </source>
</evidence>
<name>A0A1A9NG83_9BURK</name>
<evidence type="ECO:0000259" key="5">
    <source>
        <dbReference type="Pfam" id="PF25917"/>
    </source>
</evidence>
<dbReference type="Gene3D" id="2.40.30.170">
    <property type="match status" value="1"/>
</dbReference>
<dbReference type="FunFam" id="2.40.420.20:FF:000001">
    <property type="entry name" value="Efflux RND transporter periplasmic adaptor subunit"/>
    <property type="match status" value="1"/>
</dbReference>
<feature type="domain" description="Multidrug resistance protein MdtA-like barrel-sandwich hybrid" evidence="5">
    <location>
        <begin position="44"/>
        <end position="179"/>
    </location>
</feature>
<evidence type="ECO:0000256" key="1">
    <source>
        <dbReference type="ARBA" id="ARBA00004196"/>
    </source>
</evidence>
<protein>
    <submittedName>
        <fullName evidence="8">Efflux transporter periplasmic adaptor subunit</fullName>
    </submittedName>
</protein>